<gene>
    <name evidence="3" type="ORF">Talka_01257</name>
</gene>
<dbReference type="InterPro" id="IPR027417">
    <property type="entry name" value="P-loop_NTPase"/>
</dbReference>
<comment type="caution">
    <text evidence="3">The sequence shown here is derived from an EMBL/GenBank/DDBJ whole genome shotgun (WGS) entry which is preliminary data.</text>
</comment>
<dbReference type="InterPro" id="IPR036390">
    <property type="entry name" value="WH_DNA-bd_sf"/>
</dbReference>
<dbReference type="Pfam" id="PF13173">
    <property type="entry name" value="AAA_14"/>
    <property type="match status" value="1"/>
</dbReference>
<protein>
    <recommendedName>
        <fullName evidence="5">AAA+ ATPase domain-containing protein</fullName>
    </recommendedName>
</protein>
<dbReference type="PANTHER" id="PTHR43566:SF2">
    <property type="entry name" value="DUF4143 DOMAIN-CONTAINING PROTEIN"/>
    <property type="match status" value="1"/>
</dbReference>
<accession>A0A554W8L3</accession>
<evidence type="ECO:0000259" key="2">
    <source>
        <dbReference type="Pfam" id="PF13635"/>
    </source>
</evidence>
<feature type="domain" description="DUF4143" evidence="2">
    <location>
        <begin position="178"/>
        <end position="335"/>
    </location>
</feature>
<dbReference type="SUPFAM" id="SSF52540">
    <property type="entry name" value="P-loop containing nucleoside triphosphate hydrolases"/>
    <property type="match status" value="1"/>
</dbReference>
<dbReference type="EMBL" id="VJNB01000005">
    <property type="protein sequence ID" value="TSE19909.1"/>
    <property type="molecule type" value="Genomic_DNA"/>
</dbReference>
<reference evidence="3 4" key="1">
    <citation type="submission" date="2019-07" db="EMBL/GenBank/DDBJ databases">
        <title>Tepidimonas alkaliphilus YIM 72238 draft genome.</title>
        <authorList>
            <person name="Da Costa M.S."/>
            <person name="Froufe H.J.C."/>
            <person name="Egas C."/>
            <person name="Albuquerque L."/>
        </authorList>
    </citation>
    <scope>NUCLEOTIDE SEQUENCE [LARGE SCALE GENOMIC DNA]</scope>
    <source>
        <strain evidence="3 4">YIM 72238</strain>
    </source>
</reference>
<proteinExistence type="predicted"/>
<dbReference type="InterPro" id="IPR025420">
    <property type="entry name" value="DUF4143"/>
</dbReference>
<sequence length="392" mass="42796">MIERRLLREVLLALDEVPAVALLGPRQAGKTTLALEVAARRPAVYLDLESEVDRAKLSDPALYLSAHEDKLVILDEVQRAPELFRTLRGLIDQGRRRGQGTGRFLVLGSASIELLRQSSESLAGRIRYLELGPLDAGEVGAGRLQALWLRGGFPLSLLAASDAASLRWRLDFIRTYLERDIPQLGPRIPAETLRRFWTMLAHQQGALLNAAALARALAVDGKTVARYLDLLVDLLLVRRLPPWSHNVGKRLVKSPKVYVRDSGLVHALLGIADHEALLAHPVAGASWEGMVIESLLAAAPAGTQASFFRTAAGAEIDLLLELPSHAAPWAVEIKRSSAPKLERGFYAGLQTVQPERAWVVYAGNERFALAPGVEALPLPEAVRLLADRDPGE</sequence>
<evidence type="ECO:0008006" key="5">
    <source>
        <dbReference type="Google" id="ProtNLM"/>
    </source>
</evidence>
<evidence type="ECO:0000313" key="3">
    <source>
        <dbReference type="EMBL" id="TSE19909.1"/>
    </source>
</evidence>
<evidence type="ECO:0000259" key="1">
    <source>
        <dbReference type="Pfam" id="PF13173"/>
    </source>
</evidence>
<dbReference type="Proteomes" id="UP000315736">
    <property type="component" value="Unassembled WGS sequence"/>
</dbReference>
<feature type="domain" description="AAA" evidence="1">
    <location>
        <begin position="18"/>
        <end position="139"/>
    </location>
</feature>
<dbReference type="AlphaFoldDB" id="A0A554W8L3"/>
<keyword evidence="4" id="KW-1185">Reference proteome</keyword>
<organism evidence="3 4">
    <name type="scientific">Tepidimonas alkaliphilus</name>
    <dbReference type="NCBI Taxonomy" id="2588942"/>
    <lineage>
        <taxon>Bacteria</taxon>
        <taxon>Pseudomonadati</taxon>
        <taxon>Pseudomonadota</taxon>
        <taxon>Betaproteobacteria</taxon>
        <taxon>Burkholderiales</taxon>
        <taxon>Tepidimonas</taxon>
    </lineage>
</organism>
<dbReference type="OrthoDB" id="9771844at2"/>
<dbReference type="Gene3D" id="3.40.50.300">
    <property type="entry name" value="P-loop containing nucleotide triphosphate hydrolases"/>
    <property type="match status" value="1"/>
</dbReference>
<dbReference type="Pfam" id="PF13635">
    <property type="entry name" value="DUF4143"/>
    <property type="match status" value="1"/>
</dbReference>
<dbReference type="InterPro" id="IPR041682">
    <property type="entry name" value="AAA_14"/>
</dbReference>
<dbReference type="RefSeq" id="WP_143890271.1">
    <property type="nucleotide sequence ID" value="NZ_VJNB01000005.1"/>
</dbReference>
<name>A0A554W8L3_9BURK</name>
<dbReference type="SUPFAM" id="SSF46785">
    <property type="entry name" value="Winged helix' DNA-binding domain"/>
    <property type="match status" value="1"/>
</dbReference>
<dbReference type="PANTHER" id="PTHR43566">
    <property type="entry name" value="CONSERVED PROTEIN"/>
    <property type="match status" value="1"/>
</dbReference>
<evidence type="ECO:0000313" key="4">
    <source>
        <dbReference type="Proteomes" id="UP000315736"/>
    </source>
</evidence>